<evidence type="ECO:0000256" key="1">
    <source>
        <dbReference type="SAM" id="MobiDB-lite"/>
    </source>
</evidence>
<organism evidence="2 3">
    <name type="scientific">Ereboglobus luteus</name>
    <dbReference type="NCBI Taxonomy" id="1796921"/>
    <lineage>
        <taxon>Bacteria</taxon>
        <taxon>Pseudomonadati</taxon>
        <taxon>Verrucomicrobiota</taxon>
        <taxon>Opitutia</taxon>
        <taxon>Opitutales</taxon>
        <taxon>Opitutaceae</taxon>
        <taxon>Ereboglobus</taxon>
    </lineage>
</organism>
<reference evidence="2 3" key="1">
    <citation type="journal article" date="2018" name="Syst. Appl. Microbiol.">
        <title>Ereboglobus luteus gen. nov. sp. nov. from cockroach guts, and new insights into the oxygen relationship of the genera Opitutus and Didymococcus (Verrucomicrobia: Opitutaceae).</title>
        <authorList>
            <person name="Tegtmeier D."/>
            <person name="Belitz A."/>
            <person name="Radek R."/>
            <person name="Heimerl T."/>
            <person name="Brune A."/>
        </authorList>
    </citation>
    <scope>NUCLEOTIDE SEQUENCE [LARGE SCALE GENOMIC DNA]</scope>
    <source>
        <strain evidence="2 3">Ho45</strain>
    </source>
</reference>
<dbReference type="Proteomes" id="UP000244896">
    <property type="component" value="Chromosome"/>
</dbReference>
<dbReference type="EMBL" id="CP023004">
    <property type="protein sequence ID" value="AWI08377.1"/>
    <property type="molecule type" value="Genomic_DNA"/>
</dbReference>
<name>A0A2U8E0J0_9BACT</name>
<feature type="region of interest" description="Disordered" evidence="1">
    <location>
        <begin position="80"/>
        <end position="105"/>
    </location>
</feature>
<dbReference type="AlphaFoldDB" id="A0A2U8E0J0"/>
<feature type="region of interest" description="Disordered" evidence="1">
    <location>
        <begin position="26"/>
        <end position="61"/>
    </location>
</feature>
<dbReference type="OrthoDB" id="199522at2"/>
<evidence type="ECO:0000313" key="2">
    <source>
        <dbReference type="EMBL" id="AWI08377.1"/>
    </source>
</evidence>
<dbReference type="RefSeq" id="WP_108824182.1">
    <property type="nucleotide sequence ID" value="NZ_CP023004.1"/>
</dbReference>
<proteinExistence type="predicted"/>
<gene>
    <name evidence="2" type="ORF">CKA38_03095</name>
</gene>
<keyword evidence="3" id="KW-1185">Reference proteome</keyword>
<dbReference type="KEGG" id="elut:CKA38_03095"/>
<sequence>MPFIAGNLGGGTLANKVANQIEETRAASELADAEDAAPPYAQENTGDYATATDAGNYDDDAPPWLDTAAEQAYLADQAAAASAMSSANSGEDPDEQDASGLPSLDSLKARIPAETLEVLETFFRAKFTTVRKIPKKLIK</sequence>
<protein>
    <submittedName>
        <fullName evidence="2">Uncharacterized protein</fullName>
    </submittedName>
</protein>
<evidence type="ECO:0000313" key="3">
    <source>
        <dbReference type="Proteomes" id="UP000244896"/>
    </source>
</evidence>
<accession>A0A2U8E0J0</accession>
<feature type="compositionally biased region" description="Low complexity" evidence="1">
    <location>
        <begin position="80"/>
        <end position="89"/>
    </location>
</feature>